<organism evidence="2 3">
    <name type="scientific">Agreia bicolorata</name>
    <dbReference type="NCBI Taxonomy" id="110935"/>
    <lineage>
        <taxon>Bacteria</taxon>
        <taxon>Bacillati</taxon>
        <taxon>Actinomycetota</taxon>
        <taxon>Actinomycetes</taxon>
        <taxon>Micrococcales</taxon>
        <taxon>Microbacteriaceae</taxon>
        <taxon>Agreia</taxon>
    </lineage>
</organism>
<sequence>MPKKPLSVDDALDRRAHPLRDQIDLLRERTLAVDPRIVEEWKWNAPSFRIEGDYLYTFMLRPDDYLHLVVHHPAAPEITSEILEGEYADGRRMIYLRDAGEVEAKLAEFTRVLNALVARSG</sequence>
<dbReference type="SUPFAM" id="SSF159888">
    <property type="entry name" value="YdhG-like"/>
    <property type="match status" value="1"/>
</dbReference>
<protein>
    <recommendedName>
        <fullName evidence="1">YdhG-like domain-containing protein</fullName>
    </recommendedName>
</protein>
<proteinExistence type="predicted"/>
<evidence type="ECO:0000313" key="2">
    <source>
        <dbReference type="EMBL" id="SKB03293.1"/>
    </source>
</evidence>
<evidence type="ECO:0000313" key="3">
    <source>
        <dbReference type="Proteomes" id="UP000189735"/>
    </source>
</evidence>
<reference evidence="3" key="1">
    <citation type="submission" date="2017-02" db="EMBL/GenBank/DDBJ databases">
        <authorList>
            <person name="Varghese N."/>
            <person name="Submissions S."/>
        </authorList>
    </citation>
    <scope>NUCLEOTIDE SEQUENCE [LARGE SCALE GENOMIC DNA]</scope>
    <source>
        <strain evidence="3">VKM Ac-2052</strain>
    </source>
</reference>
<dbReference type="Gene3D" id="3.90.1150.200">
    <property type="match status" value="1"/>
</dbReference>
<dbReference type="EMBL" id="FUYG01000015">
    <property type="protein sequence ID" value="SKB03293.1"/>
    <property type="molecule type" value="Genomic_DNA"/>
</dbReference>
<dbReference type="Proteomes" id="UP000189735">
    <property type="component" value="Unassembled WGS sequence"/>
</dbReference>
<name>A0A1T4YNM5_9MICO</name>
<feature type="domain" description="YdhG-like" evidence="1">
    <location>
        <begin position="20"/>
        <end position="106"/>
    </location>
</feature>
<dbReference type="AlphaFoldDB" id="A0A1T4YNM5"/>
<gene>
    <name evidence="2" type="ORF">SAMN06295879_3702</name>
</gene>
<dbReference type="InterPro" id="IPR014922">
    <property type="entry name" value="YdhG-like"/>
</dbReference>
<dbReference type="Pfam" id="PF08818">
    <property type="entry name" value="DUF1801"/>
    <property type="match status" value="1"/>
</dbReference>
<dbReference type="RefSeq" id="WP_078715575.1">
    <property type="nucleotide sequence ID" value="NZ_FUYG01000015.1"/>
</dbReference>
<evidence type="ECO:0000259" key="1">
    <source>
        <dbReference type="Pfam" id="PF08818"/>
    </source>
</evidence>
<accession>A0A1T4YNM5</accession>